<dbReference type="EMBL" id="AAGQKD010000023">
    <property type="protein sequence ID" value="EBQ8847979.1"/>
    <property type="molecule type" value="Genomic_DNA"/>
</dbReference>
<evidence type="ECO:0000313" key="1">
    <source>
        <dbReference type="EMBL" id="EBQ8847979.1"/>
    </source>
</evidence>
<dbReference type="EMBL" id="DAAOAQ010000017">
    <property type="protein sequence ID" value="HAD2235346.1"/>
    <property type="molecule type" value="Genomic_DNA"/>
</dbReference>
<organism evidence="2">
    <name type="scientific">Salmonella enterica I</name>
    <dbReference type="NCBI Taxonomy" id="59201"/>
    <lineage>
        <taxon>Bacteria</taxon>
        <taxon>Pseudomonadati</taxon>
        <taxon>Pseudomonadota</taxon>
        <taxon>Gammaproteobacteria</taxon>
        <taxon>Enterobacterales</taxon>
        <taxon>Enterobacteriaceae</taxon>
        <taxon>Salmonella</taxon>
    </lineage>
</organism>
<reference evidence="2" key="2">
    <citation type="submission" date="2018-07" db="EMBL/GenBank/DDBJ databases">
        <authorList>
            <consortium name="GenomeTrakr network: Whole genome sequencing for foodborne pathogen traceback"/>
        </authorList>
    </citation>
    <scope>NUCLEOTIDE SEQUENCE</scope>
    <source>
        <strain evidence="2">ADRDL-1626</strain>
        <strain evidence="1">MDH-2014-00544</strain>
    </source>
</reference>
<protein>
    <submittedName>
        <fullName evidence="2">Fimbrial protein</fullName>
    </submittedName>
</protein>
<evidence type="ECO:0000313" key="8">
    <source>
        <dbReference type="EMBL" id="HAD2682726.1"/>
    </source>
</evidence>
<dbReference type="RefSeq" id="WP_001575507.1">
    <property type="nucleotide sequence ID" value="NZ_CP126324.1"/>
</dbReference>
<sequence length="219" mass="23097">MKTNKQGCSSSNKNPVLGVSVAEIKDIVCVMSFGDVRLGALTVMRFNKIKNAAITIGFALFGLTSSVHAADPATASLIIEAILTKPTCMITVPTTYDLGQLIRGQVREHEPLLINVNCPGKDSLKTALKAKVLAGRLEGDDKVQMLVNGQGNGTLLSLKPVNESGASSPVKLTGAASGTFCEVDTVGYRQCQLIPVTEVHSEDTPGHASATLLFEVVYP</sequence>
<evidence type="ECO:0000313" key="7">
    <source>
        <dbReference type="EMBL" id="HAD2391550.1"/>
    </source>
</evidence>
<gene>
    <name evidence="2" type="ORF">CVB07_22005</name>
    <name evidence="3" type="ORF">G1G60_23575</name>
    <name evidence="4" type="ORF">G1G62_23590</name>
    <name evidence="7" type="ORF">G1G82_23345</name>
    <name evidence="5" type="ORF">G1G84_23590</name>
    <name evidence="6" type="ORF">G1H00_23355</name>
    <name evidence="9" type="ORF">G1H39_23270</name>
    <name evidence="8" type="ORF">G1H87_23590</name>
    <name evidence="1" type="ORF">MB64_19750</name>
</gene>
<name>A0A3Y2QSR9_SALET</name>
<evidence type="ECO:0000313" key="5">
    <source>
        <dbReference type="EMBL" id="HAD2235346.1"/>
    </source>
</evidence>
<comment type="caution">
    <text evidence="2">The sequence shown here is derived from an EMBL/GenBank/DDBJ whole genome shotgun (WGS) entry which is preliminary data.</text>
</comment>
<reference evidence="3" key="3">
    <citation type="submission" date="2019-01" db="EMBL/GenBank/DDBJ databases">
        <authorList>
            <consortium name="NCBI Pathogen Detection Project"/>
        </authorList>
    </citation>
    <scope>NUCLEOTIDE SEQUENCE</scope>
    <source>
        <strain evidence="3">Salmonella enterica subsp. enterica</strain>
    </source>
</reference>
<dbReference type="EMBL" id="DAANZS010000017">
    <property type="protein sequence ID" value="HAD2122544.1"/>
    <property type="molecule type" value="Genomic_DNA"/>
</dbReference>
<evidence type="ECO:0000313" key="6">
    <source>
        <dbReference type="EMBL" id="HAD2254341.1"/>
    </source>
</evidence>
<dbReference type="AlphaFoldDB" id="A0A3Y2QSR9"/>
<reference evidence="3" key="1">
    <citation type="journal article" date="2018" name="Genome Biol.">
        <title>SKESA: strategic k-mer extension for scrupulous assemblies.</title>
        <authorList>
            <person name="Souvorov A."/>
            <person name="Agarwala R."/>
            <person name="Lipman D.J."/>
        </authorList>
    </citation>
    <scope>NUCLEOTIDE SEQUENCE</scope>
    <source>
        <strain evidence="3">Salmonella enterica subsp. enterica</strain>
    </source>
</reference>
<dbReference type="EMBL" id="DAAOBS010000016">
    <property type="protein sequence ID" value="HAD2391550.1"/>
    <property type="molecule type" value="Genomic_DNA"/>
</dbReference>
<evidence type="ECO:0000313" key="3">
    <source>
        <dbReference type="EMBL" id="HAD2122544.1"/>
    </source>
</evidence>
<evidence type="ECO:0000313" key="2">
    <source>
        <dbReference type="EMBL" id="ECC3990158.1"/>
    </source>
</evidence>
<evidence type="ECO:0000313" key="4">
    <source>
        <dbReference type="EMBL" id="HAD2178524.1"/>
    </source>
</evidence>
<evidence type="ECO:0000313" key="9">
    <source>
        <dbReference type="EMBL" id="HAD2740307.1"/>
    </source>
</evidence>
<dbReference type="EMBL" id="DAAOAD010000016">
    <property type="protein sequence ID" value="HAD2178524.1"/>
    <property type="molecule type" value="Genomic_DNA"/>
</dbReference>
<dbReference type="EMBL" id="DAAOEG010000016">
    <property type="protein sequence ID" value="HAD2682726.1"/>
    <property type="molecule type" value="Genomic_DNA"/>
</dbReference>
<accession>A0A3Y2QSR9</accession>
<dbReference type="EMBL" id="DAAOES010000018">
    <property type="protein sequence ID" value="HAD2740307.1"/>
    <property type="molecule type" value="Genomic_DNA"/>
</dbReference>
<dbReference type="EMBL" id="DAAOAV010000017">
    <property type="protein sequence ID" value="HAD2254341.1"/>
    <property type="molecule type" value="Genomic_DNA"/>
</dbReference>
<proteinExistence type="predicted"/>
<dbReference type="EMBL" id="AAIBIS010000019">
    <property type="protein sequence ID" value="ECC3990158.1"/>
    <property type="molecule type" value="Genomic_DNA"/>
</dbReference>